<dbReference type="InterPro" id="IPR001752">
    <property type="entry name" value="Kinesin_motor_dom"/>
</dbReference>
<keyword evidence="5" id="KW-0505">Motor protein</keyword>
<evidence type="ECO:0000256" key="3">
    <source>
        <dbReference type="ARBA" id="ARBA00022840"/>
    </source>
</evidence>
<dbReference type="GO" id="GO:0000278">
    <property type="term" value="P:mitotic cell cycle"/>
    <property type="evidence" value="ECO:0007669"/>
    <property type="project" value="TreeGrafter"/>
</dbReference>
<dbReference type="PANTHER" id="PTHR47968">
    <property type="entry name" value="CENTROMERE PROTEIN E"/>
    <property type="match status" value="1"/>
</dbReference>
<evidence type="ECO:0000313" key="7">
    <source>
        <dbReference type="EMBL" id="KAJ8955487.1"/>
    </source>
</evidence>
<sequence>MENLNGDSQSSQENVRVFIRVRPLSKKEVAEGNENIVICDHKDNLIVLKKNGEHTKPFKFDHIFVPTTAQLEMYRMVAFPIVEKALEGYNGTIFAYGQTGTGKTYTMAGNHQVPELKGIIPNTFSHIFSQISRWQLTYLEIYNEEVRDLLSGDPNKKLAIRERKDIAST</sequence>
<dbReference type="SMART" id="SM00129">
    <property type="entry name" value="KISc"/>
    <property type="match status" value="1"/>
</dbReference>
<accession>A0AAV8YWW0</accession>
<dbReference type="SUPFAM" id="SSF52540">
    <property type="entry name" value="P-loop containing nucleoside triphosphate hydrolases"/>
    <property type="match status" value="1"/>
</dbReference>
<organism evidence="7 8">
    <name type="scientific">Aromia moschata</name>
    <dbReference type="NCBI Taxonomy" id="1265417"/>
    <lineage>
        <taxon>Eukaryota</taxon>
        <taxon>Metazoa</taxon>
        <taxon>Ecdysozoa</taxon>
        <taxon>Arthropoda</taxon>
        <taxon>Hexapoda</taxon>
        <taxon>Insecta</taxon>
        <taxon>Pterygota</taxon>
        <taxon>Neoptera</taxon>
        <taxon>Endopterygota</taxon>
        <taxon>Coleoptera</taxon>
        <taxon>Polyphaga</taxon>
        <taxon>Cucujiformia</taxon>
        <taxon>Chrysomeloidea</taxon>
        <taxon>Cerambycidae</taxon>
        <taxon>Cerambycinae</taxon>
        <taxon>Callichromatini</taxon>
        <taxon>Aromia</taxon>
    </lineage>
</organism>
<dbReference type="Proteomes" id="UP001162162">
    <property type="component" value="Unassembled WGS sequence"/>
</dbReference>
<gene>
    <name evidence="7" type="ORF">NQ318_003589</name>
</gene>
<comment type="similarity">
    <text evidence="5">Belongs to the TRAFAC class myosin-kinesin ATPase superfamily. Kinesin family.</text>
</comment>
<dbReference type="Pfam" id="PF00225">
    <property type="entry name" value="Kinesin"/>
    <property type="match status" value="1"/>
</dbReference>
<dbReference type="InterPro" id="IPR027640">
    <property type="entry name" value="Kinesin-like_fam"/>
</dbReference>
<name>A0AAV8YWW0_9CUCU</name>
<evidence type="ECO:0000256" key="2">
    <source>
        <dbReference type="ARBA" id="ARBA00022741"/>
    </source>
</evidence>
<dbReference type="InterPro" id="IPR036961">
    <property type="entry name" value="Kinesin_motor_dom_sf"/>
</dbReference>
<protein>
    <recommendedName>
        <fullName evidence="6">Kinesin motor domain-containing protein</fullName>
    </recommendedName>
</protein>
<proteinExistence type="inferred from homology"/>
<keyword evidence="4" id="KW-0963">Cytoplasm</keyword>
<dbReference type="GO" id="GO:0003777">
    <property type="term" value="F:microtubule motor activity"/>
    <property type="evidence" value="ECO:0007669"/>
    <property type="project" value="InterPro"/>
</dbReference>
<dbReference type="EMBL" id="JAPWTK010000038">
    <property type="protein sequence ID" value="KAJ8955487.1"/>
    <property type="molecule type" value="Genomic_DNA"/>
</dbReference>
<dbReference type="GO" id="GO:0008017">
    <property type="term" value="F:microtubule binding"/>
    <property type="evidence" value="ECO:0007669"/>
    <property type="project" value="InterPro"/>
</dbReference>
<evidence type="ECO:0000259" key="6">
    <source>
        <dbReference type="PROSITE" id="PS50067"/>
    </source>
</evidence>
<dbReference type="GO" id="GO:0007018">
    <property type="term" value="P:microtubule-based movement"/>
    <property type="evidence" value="ECO:0007669"/>
    <property type="project" value="InterPro"/>
</dbReference>
<dbReference type="GO" id="GO:0005524">
    <property type="term" value="F:ATP binding"/>
    <property type="evidence" value="ECO:0007669"/>
    <property type="project" value="UniProtKB-UniRule"/>
</dbReference>
<feature type="binding site" evidence="5">
    <location>
        <begin position="97"/>
        <end position="104"/>
    </location>
    <ligand>
        <name>ATP</name>
        <dbReference type="ChEBI" id="CHEBI:30616"/>
    </ligand>
</feature>
<dbReference type="PANTHER" id="PTHR47968:SF50">
    <property type="entry name" value="KINESIN-LIKE PROTEIN"/>
    <property type="match status" value="1"/>
</dbReference>
<comment type="caution">
    <text evidence="7">The sequence shown here is derived from an EMBL/GenBank/DDBJ whole genome shotgun (WGS) entry which is preliminary data.</text>
</comment>
<dbReference type="Gene3D" id="3.40.850.10">
    <property type="entry name" value="Kinesin motor domain"/>
    <property type="match status" value="1"/>
</dbReference>
<keyword evidence="4" id="KW-0206">Cytoskeleton</keyword>
<evidence type="ECO:0000256" key="1">
    <source>
        <dbReference type="ARBA" id="ARBA00004245"/>
    </source>
</evidence>
<dbReference type="PROSITE" id="PS50067">
    <property type="entry name" value="KINESIN_MOTOR_2"/>
    <property type="match status" value="1"/>
</dbReference>
<keyword evidence="3 5" id="KW-0067">ATP-binding</keyword>
<feature type="domain" description="Kinesin motor" evidence="6">
    <location>
        <begin position="14"/>
        <end position="169"/>
    </location>
</feature>
<dbReference type="InterPro" id="IPR027417">
    <property type="entry name" value="P-loop_NTPase"/>
</dbReference>
<keyword evidence="8" id="KW-1185">Reference proteome</keyword>
<evidence type="ECO:0000256" key="4">
    <source>
        <dbReference type="ARBA" id="ARBA00023212"/>
    </source>
</evidence>
<dbReference type="AlphaFoldDB" id="A0AAV8YWW0"/>
<dbReference type="GO" id="GO:0005874">
    <property type="term" value="C:microtubule"/>
    <property type="evidence" value="ECO:0007669"/>
    <property type="project" value="TreeGrafter"/>
</dbReference>
<comment type="subcellular location">
    <subcellularLocation>
        <location evidence="1">Cytoplasm</location>
        <location evidence="1">Cytoskeleton</location>
    </subcellularLocation>
</comment>
<evidence type="ECO:0000313" key="8">
    <source>
        <dbReference type="Proteomes" id="UP001162162"/>
    </source>
</evidence>
<reference evidence="7" key="1">
    <citation type="journal article" date="2023" name="Insect Mol. Biol.">
        <title>Genome sequencing provides insights into the evolution of gene families encoding plant cell wall-degrading enzymes in longhorned beetles.</title>
        <authorList>
            <person name="Shin N.R."/>
            <person name="Okamura Y."/>
            <person name="Kirsch R."/>
            <person name="Pauchet Y."/>
        </authorList>
    </citation>
    <scope>NUCLEOTIDE SEQUENCE</scope>
    <source>
        <strain evidence="7">AMC_N1</strain>
    </source>
</reference>
<keyword evidence="2 5" id="KW-0547">Nucleotide-binding</keyword>
<evidence type="ECO:0000256" key="5">
    <source>
        <dbReference type="PROSITE-ProRule" id="PRU00283"/>
    </source>
</evidence>